<dbReference type="Pfam" id="PF02338">
    <property type="entry name" value="OTU"/>
    <property type="match status" value="1"/>
</dbReference>
<dbReference type="GO" id="GO:0004843">
    <property type="term" value="F:cysteine-type deubiquitinase activity"/>
    <property type="evidence" value="ECO:0007669"/>
    <property type="project" value="UniProtKB-UniRule"/>
</dbReference>
<evidence type="ECO:0000256" key="2">
    <source>
        <dbReference type="ARBA" id="ARBA00022670"/>
    </source>
</evidence>
<reference evidence="12 13" key="1">
    <citation type="journal article" date="2024" name="Nat. Commun.">
        <title>Phylogenomics reveals the evolutionary origins of lichenization in chlorophyte algae.</title>
        <authorList>
            <person name="Puginier C."/>
            <person name="Libourel C."/>
            <person name="Otte J."/>
            <person name="Skaloud P."/>
            <person name="Haon M."/>
            <person name="Grisel S."/>
            <person name="Petersen M."/>
            <person name="Berrin J.G."/>
            <person name="Delaux P.M."/>
            <person name="Dal Grande F."/>
            <person name="Keller J."/>
        </authorList>
    </citation>
    <scope>NUCLEOTIDE SEQUENCE [LARGE SCALE GENOMIC DNA]</scope>
    <source>
        <strain evidence="12 13">SAG 245.80</strain>
    </source>
</reference>
<dbReference type="GO" id="GO:0036503">
    <property type="term" value="P:ERAD pathway"/>
    <property type="evidence" value="ECO:0007669"/>
    <property type="project" value="TreeGrafter"/>
</dbReference>
<organism evidence="12 13">
    <name type="scientific">Elliptochloris bilobata</name>
    <dbReference type="NCBI Taxonomy" id="381761"/>
    <lineage>
        <taxon>Eukaryota</taxon>
        <taxon>Viridiplantae</taxon>
        <taxon>Chlorophyta</taxon>
        <taxon>core chlorophytes</taxon>
        <taxon>Trebouxiophyceae</taxon>
        <taxon>Trebouxiophyceae incertae sedis</taxon>
        <taxon>Elliptochloris clade</taxon>
        <taxon>Elliptochloris</taxon>
    </lineage>
</organism>
<evidence type="ECO:0000256" key="9">
    <source>
        <dbReference type="RuleBase" id="RU367104"/>
    </source>
</evidence>
<dbReference type="Pfam" id="PF21403">
    <property type="entry name" value="OTU1_UBXL"/>
    <property type="match status" value="1"/>
</dbReference>
<comment type="subcellular location">
    <subcellularLocation>
        <location evidence="9">Cytoplasm</location>
    </subcellularLocation>
</comment>
<evidence type="ECO:0000313" key="12">
    <source>
        <dbReference type="EMBL" id="KAK9839310.1"/>
    </source>
</evidence>
<comment type="function">
    <text evidence="9">Hydrolase that can remove conjugated ubiquitin from proteins and may therefore play an important regulatory role at the level of protein turnover by preventing degradation.</text>
</comment>
<dbReference type="PROSITE" id="PS50802">
    <property type="entry name" value="OTU"/>
    <property type="match status" value="1"/>
</dbReference>
<name>A0AAW1RYX6_9CHLO</name>
<evidence type="ECO:0000256" key="6">
    <source>
        <dbReference type="ARBA" id="ARBA00022801"/>
    </source>
</evidence>
<evidence type="ECO:0000256" key="3">
    <source>
        <dbReference type="ARBA" id="ARBA00022723"/>
    </source>
</evidence>
<keyword evidence="3" id="KW-0479">Metal-binding</keyword>
<dbReference type="InterPro" id="IPR038765">
    <property type="entry name" value="Papain-like_cys_pep_sf"/>
</dbReference>
<evidence type="ECO:0000256" key="7">
    <source>
        <dbReference type="ARBA" id="ARBA00022807"/>
    </source>
</evidence>
<keyword evidence="2" id="KW-0645">Protease</keyword>
<dbReference type="Gene3D" id="3.90.70.80">
    <property type="match status" value="1"/>
</dbReference>
<evidence type="ECO:0000256" key="5">
    <source>
        <dbReference type="ARBA" id="ARBA00022786"/>
    </source>
</evidence>
<gene>
    <name evidence="12" type="ORF">WJX81_006947</name>
</gene>
<keyword evidence="8" id="KW-0862">Zinc</keyword>
<keyword evidence="4" id="KW-0863">Zinc-finger</keyword>
<feature type="compositionally biased region" description="Low complexity" evidence="10">
    <location>
        <begin position="137"/>
        <end position="166"/>
    </location>
</feature>
<evidence type="ECO:0000259" key="11">
    <source>
        <dbReference type="PROSITE" id="PS50802"/>
    </source>
</evidence>
<dbReference type="PANTHER" id="PTHR13312:SF0">
    <property type="entry name" value="UBIQUITIN THIOESTERASE OTU1"/>
    <property type="match status" value="1"/>
</dbReference>
<dbReference type="GO" id="GO:0005829">
    <property type="term" value="C:cytosol"/>
    <property type="evidence" value="ECO:0007669"/>
    <property type="project" value="TreeGrafter"/>
</dbReference>
<dbReference type="GO" id="GO:0005634">
    <property type="term" value="C:nucleus"/>
    <property type="evidence" value="ECO:0007669"/>
    <property type="project" value="TreeGrafter"/>
</dbReference>
<evidence type="ECO:0000256" key="10">
    <source>
        <dbReference type="SAM" id="MobiDB-lite"/>
    </source>
</evidence>
<dbReference type="CDD" id="cd17059">
    <property type="entry name" value="Ubl_OTU1"/>
    <property type="match status" value="1"/>
</dbReference>
<feature type="domain" description="OTU" evidence="11">
    <location>
        <begin position="178"/>
        <end position="300"/>
    </location>
</feature>
<dbReference type="Gene3D" id="3.10.20.90">
    <property type="entry name" value="Phosphatidylinositol 3-kinase Catalytic Subunit, Chain A, domain 1"/>
    <property type="match status" value="1"/>
</dbReference>
<feature type="region of interest" description="Disordered" evidence="10">
    <location>
        <begin position="114"/>
        <end position="168"/>
    </location>
</feature>
<dbReference type="CDD" id="cd22793">
    <property type="entry name" value="OTU_plant_OTU1_2-like"/>
    <property type="match status" value="1"/>
</dbReference>
<dbReference type="AlphaFoldDB" id="A0AAW1RYX6"/>
<evidence type="ECO:0000313" key="13">
    <source>
        <dbReference type="Proteomes" id="UP001445335"/>
    </source>
</evidence>
<comment type="catalytic activity">
    <reaction evidence="1 9">
        <text>Thiol-dependent hydrolysis of ester, thioester, amide, peptide and isopeptide bonds formed by the C-terminal Gly of ubiquitin (a 76-residue protein attached to proteins as an intracellular targeting signal).</text>
        <dbReference type="EC" id="3.4.19.12"/>
    </reaction>
</comment>
<evidence type="ECO:0000256" key="8">
    <source>
        <dbReference type="ARBA" id="ARBA00022833"/>
    </source>
</evidence>
<dbReference type="PANTHER" id="PTHR13312">
    <property type="entry name" value="HIV-INDUCED PROTEIN-7-LIKE PROTEASE"/>
    <property type="match status" value="1"/>
</dbReference>
<keyword evidence="6 9" id="KW-0378">Hydrolase</keyword>
<dbReference type="GO" id="GO:0008270">
    <property type="term" value="F:zinc ion binding"/>
    <property type="evidence" value="ECO:0007669"/>
    <property type="project" value="UniProtKB-KW"/>
</dbReference>
<keyword evidence="13" id="KW-1185">Reference proteome</keyword>
<dbReference type="Proteomes" id="UP001445335">
    <property type="component" value="Unassembled WGS sequence"/>
</dbReference>
<comment type="caution">
    <text evidence="12">The sequence shown here is derived from an EMBL/GenBank/DDBJ whole genome shotgun (WGS) entry which is preliminary data.</text>
</comment>
<keyword evidence="7 9" id="KW-0788">Thiol protease</keyword>
<keyword evidence="9" id="KW-0963">Cytoplasm</keyword>
<dbReference type="SUPFAM" id="SSF54001">
    <property type="entry name" value="Cysteine proteinases"/>
    <property type="match status" value="1"/>
</dbReference>
<keyword evidence="5 9" id="KW-0833">Ubl conjugation pathway</keyword>
<proteinExistence type="predicted"/>
<protein>
    <recommendedName>
        <fullName evidence="9">Ubiquitin thioesterase OTU</fullName>
        <ecNumber evidence="9">3.4.19.12</ecNumber>
    </recommendedName>
</protein>
<dbReference type="InterPro" id="IPR048857">
    <property type="entry name" value="OTU1_Ubl"/>
</dbReference>
<dbReference type="GO" id="GO:0030968">
    <property type="term" value="P:endoplasmic reticulum unfolded protein response"/>
    <property type="evidence" value="ECO:0007669"/>
    <property type="project" value="TreeGrafter"/>
</dbReference>
<dbReference type="InterPro" id="IPR003323">
    <property type="entry name" value="OTU_dom"/>
</dbReference>
<accession>A0AAW1RYX6</accession>
<dbReference type="InterPro" id="IPR057766">
    <property type="entry name" value="Znf-C2H2_OTU1-like_C"/>
</dbReference>
<sequence>MKLRCRGPTGQSTLTGLGPALSVAALQDLLAERTGVPPHEQELLTGFPPAVLRLPDDRSAAASAALPLASGDTLVAVRGTPAAEAGAGHAAAGWNGLRSAEDEDEDLARAIAASLGQELPPRTGPAPASDSDIAACGAASAGPTRASGAAAGPPAAARPQQQAAPTEVALSEGSGAAIARRIIASDNSCLFNAVGYVMEGSRSKAAELRRVIAAAVAGDPEMYSEAFLGRPNADYCRWILSQDKWGGAIELSILSRHYERELAAYDVQTKRCDVYGQDSGYPQRGMLIYDGLHYDALALAAFPGAAEELDVTMLEAGPLLTLAERAAAELVSKAHEARQFTDIGNFTLRCGVCQVGVRGEKEAMEHAKVTGHSNFSEYN</sequence>
<dbReference type="GO" id="GO:0016579">
    <property type="term" value="P:protein deubiquitination"/>
    <property type="evidence" value="ECO:0007669"/>
    <property type="project" value="TreeGrafter"/>
</dbReference>
<dbReference type="EMBL" id="JALJOU010000017">
    <property type="protein sequence ID" value="KAK9839310.1"/>
    <property type="molecule type" value="Genomic_DNA"/>
</dbReference>
<evidence type="ECO:0000256" key="1">
    <source>
        <dbReference type="ARBA" id="ARBA00000707"/>
    </source>
</evidence>
<evidence type="ECO:0000256" key="4">
    <source>
        <dbReference type="ARBA" id="ARBA00022771"/>
    </source>
</evidence>
<dbReference type="EC" id="3.4.19.12" evidence="9"/>
<dbReference type="Pfam" id="PF24560">
    <property type="entry name" value="zf-C2H2_OTU1_C"/>
    <property type="match status" value="1"/>
</dbReference>